<dbReference type="InterPro" id="IPR037278">
    <property type="entry name" value="ARFGAP/RecO"/>
</dbReference>
<dbReference type="PANTHER" id="PTHR33991">
    <property type="entry name" value="DNA REPAIR PROTEIN RECO"/>
    <property type="match status" value="1"/>
</dbReference>
<protein>
    <recommendedName>
        <fullName evidence="2 7">DNA repair protein RecO</fullName>
    </recommendedName>
    <alternativeName>
        <fullName evidence="6 7">Recombination protein O</fullName>
    </alternativeName>
</protein>
<evidence type="ECO:0000256" key="4">
    <source>
        <dbReference type="ARBA" id="ARBA00023172"/>
    </source>
</evidence>
<organism evidence="9 10">
    <name type="scientific">Terrilactibacillus laevilacticus</name>
    <dbReference type="NCBI Taxonomy" id="1380157"/>
    <lineage>
        <taxon>Bacteria</taxon>
        <taxon>Bacillati</taxon>
        <taxon>Bacillota</taxon>
        <taxon>Bacilli</taxon>
        <taxon>Bacillales</taxon>
        <taxon>Bacillaceae</taxon>
        <taxon>Terrilactibacillus</taxon>
    </lineage>
</organism>
<dbReference type="EMBL" id="JBHUMR010000014">
    <property type="protein sequence ID" value="MFD2618278.1"/>
    <property type="molecule type" value="Genomic_DNA"/>
</dbReference>
<dbReference type="NCBIfam" id="TIGR00613">
    <property type="entry name" value="reco"/>
    <property type="match status" value="1"/>
</dbReference>
<keyword evidence="4 7" id="KW-0233">DNA recombination</keyword>
<accession>A0ABW5PTN0</accession>
<dbReference type="Proteomes" id="UP001597458">
    <property type="component" value="Unassembled WGS sequence"/>
</dbReference>
<gene>
    <name evidence="7 9" type="primary">recO</name>
    <name evidence="9" type="ORF">ACFSTF_13260</name>
</gene>
<dbReference type="InterPro" id="IPR003717">
    <property type="entry name" value="RecO"/>
</dbReference>
<dbReference type="InterPro" id="IPR022572">
    <property type="entry name" value="DNA_rep/recomb_RecO_N"/>
</dbReference>
<keyword evidence="5 7" id="KW-0234">DNA repair</keyword>
<proteinExistence type="inferred from homology"/>
<dbReference type="SUPFAM" id="SSF57863">
    <property type="entry name" value="ArfGap/RecO-like zinc finger"/>
    <property type="match status" value="1"/>
</dbReference>
<dbReference type="SUPFAM" id="SSF50249">
    <property type="entry name" value="Nucleic acid-binding proteins"/>
    <property type="match status" value="1"/>
</dbReference>
<evidence type="ECO:0000313" key="9">
    <source>
        <dbReference type="EMBL" id="MFD2618278.1"/>
    </source>
</evidence>
<dbReference type="Pfam" id="PF11967">
    <property type="entry name" value="RecO_N"/>
    <property type="match status" value="1"/>
</dbReference>
<keyword evidence="10" id="KW-1185">Reference proteome</keyword>
<reference evidence="10" key="1">
    <citation type="journal article" date="2019" name="Int. J. Syst. Evol. Microbiol.">
        <title>The Global Catalogue of Microorganisms (GCM) 10K type strain sequencing project: providing services to taxonomists for standard genome sequencing and annotation.</title>
        <authorList>
            <consortium name="The Broad Institute Genomics Platform"/>
            <consortium name="The Broad Institute Genome Sequencing Center for Infectious Disease"/>
            <person name="Wu L."/>
            <person name="Ma J."/>
        </authorList>
    </citation>
    <scope>NUCLEOTIDE SEQUENCE [LARGE SCALE GENOMIC DNA]</scope>
    <source>
        <strain evidence="10">TISTR 2241</strain>
    </source>
</reference>
<keyword evidence="3 7" id="KW-0227">DNA damage</keyword>
<feature type="domain" description="DNA replication/recombination mediator RecO N-terminal" evidence="8">
    <location>
        <begin position="1"/>
        <end position="76"/>
    </location>
</feature>
<evidence type="ECO:0000256" key="6">
    <source>
        <dbReference type="ARBA" id="ARBA00033409"/>
    </source>
</evidence>
<comment type="similarity">
    <text evidence="1 7">Belongs to the RecO family.</text>
</comment>
<name>A0ABW5PTN0_9BACI</name>
<dbReference type="Gene3D" id="1.20.1440.120">
    <property type="entry name" value="Recombination protein O, C-terminal domain"/>
    <property type="match status" value="1"/>
</dbReference>
<dbReference type="RefSeq" id="WP_141190206.1">
    <property type="nucleotide sequence ID" value="NZ_JBHUMR010000014.1"/>
</dbReference>
<evidence type="ECO:0000259" key="8">
    <source>
        <dbReference type="Pfam" id="PF11967"/>
    </source>
</evidence>
<evidence type="ECO:0000313" key="10">
    <source>
        <dbReference type="Proteomes" id="UP001597458"/>
    </source>
</evidence>
<dbReference type="Pfam" id="PF02565">
    <property type="entry name" value="RecO_C"/>
    <property type="match status" value="1"/>
</dbReference>
<evidence type="ECO:0000256" key="2">
    <source>
        <dbReference type="ARBA" id="ARBA00021310"/>
    </source>
</evidence>
<dbReference type="Gene3D" id="2.40.50.140">
    <property type="entry name" value="Nucleic acid-binding proteins"/>
    <property type="match status" value="1"/>
</dbReference>
<sequence length="246" mass="27899">MEKAEGIILRVVDYGETNKIITIYTKEFGKLGLMARGAKKPKSRLASVTQHLFYGQFLFSKGKNLGTLYQAETLDPLRHIKNDIFKLAYASYLAEIVDKLTEEQRPYPSLYHLLIQTLLYIEKGLNEEVLTAIFNVKMLSIAGIDATMDRCIHCGNTVGPFSFSISGGGYLCHDCQMVDEYAIPMTPATSRLLYLFKKITIDQVGSINLKRTTIDQINLILNTYFDQHSGLNLKSKKFLDQMHQIK</sequence>
<comment type="function">
    <text evidence="7">Involved in DNA repair and RecF pathway recombination.</text>
</comment>
<evidence type="ECO:0000256" key="3">
    <source>
        <dbReference type="ARBA" id="ARBA00022763"/>
    </source>
</evidence>
<evidence type="ECO:0000256" key="1">
    <source>
        <dbReference type="ARBA" id="ARBA00007452"/>
    </source>
</evidence>
<evidence type="ECO:0000256" key="7">
    <source>
        <dbReference type="HAMAP-Rule" id="MF_00201"/>
    </source>
</evidence>
<dbReference type="HAMAP" id="MF_00201">
    <property type="entry name" value="RecO"/>
    <property type="match status" value="1"/>
</dbReference>
<dbReference type="PANTHER" id="PTHR33991:SF1">
    <property type="entry name" value="DNA REPAIR PROTEIN RECO"/>
    <property type="match status" value="1"/>
</dbReference>
<dbReference type="InterPro" id="IPR042242">
    <property type="entry name" value="RecO_C"/>
</dbReference>
<dbReference type="InterPro" id="IPR012340">
    <property type="entry name" value="NA-bd_OB-fold"/>
</dbReference>
<comment type="caution">
    <text evidence="9">The sequence shown here is derived from an EMBL/GenBank/DDBJ whole genome shotgun (WGS) entry which is preliminary data.</text>
</comment>
<evidence type="ECO:0000256" key="5">
    <source>
        <dbReference type="ARBA" id="ARBA00023204"/>
    </source>
</evidence>